<dbReference type="Proteomes" id="UP001229251">
    <property type="component" value="Unassembled WGS sequence"/>
</dbReference>
<reference evidence="1" key="1">
    <citation type="submission" date="2023-05" db="EMBL/GenBank/DDBJ databases">
        <title>Cataloging the Phylogenetic Diversity of Human Bladder Bacteria.</title>
        <authorList>
            <person name="Du J."/>
        </authorList>
    </citation>
    <scope>NUCLEOTIDE SEQUENCE</scope>
    <source>
        <strain evidence="1">UMB1231</strain>
    </source>
</reference>
<dbReference type="RefSeq" id="WP_285066373.1">
    <property type="nucleotide sequence ID" value="NZ_JASOOE010000018.1"/>
</dbReference>
<gene>
    <name evidence="1" type="ORF">QP433_08140</name>
</gene>
<evidence type="ECO:0000313" key="2">
    <source>
        <dbReference type="Proteomes" id="UP001229251"/>
    </source>
</evidence>
<sequence>MTTKHLYVLVDRNSKTIKHWAKTRADLNRWLLKTYLRPQKRKADSDVFEMGFEAMIYRVAFRKEQEQIYREKLSRTEKS</sequence>
<dbReference type="AlphaFoldDB" id="A0AAJ1Q7H0"/>
<accession>A0AAJ1Q7H0</accession>
<evidence type="ECO:0000313" key="1">
    <source>
        <dbReference type="EMBL" id="MDK7187950.1"/>
    </source>
</evidence>
<name>A0AAJ1Q7H0_9LACT</name>
<proteinExistence type="predicted"/>
<dbReference type="EMBL" id="JASOOE010000018">
    <property type="protein sequence ID" value="MDK7187950.1"/>
    <property type="molecule type" value="Genomic_DNA"/>
</dbReference>
<protein>
    <submittedName>
        <fullName evidence="1">Uncharacterized protein</fullName>
    </submittedName>
</protein>
<comment type="caution">
    <text evidence="1">The sequence shown here is derived from an EMBL/GenBank/DDBJ whole genome shotgun (WGS) entry which is preliminary data.</text>
</comment>
<organism evidence="1 2">
    <name type="scientific">Facklamia hominis</name>
    <dbReference type="NCBI Taxonomy" id="178214"/>
    <lineage>
        <taxon>Bacteria</taxon>
        <taxon>Bacillati</taxon>
        <taxon>Bacillota</taxon>
        <taxon>Bacilli</taxon>
        <taxon>Lactobacillales</taxon>
        <taxon>Aerococcaceae</taxon>
        <taxon>Facklamia</taxon>
    </lineage>
</organism>